<keyword evidence="6" id="KW-1185">Reference proteome</keyword>
<dbReference type="InterPro" id="IPR018466">
    <property type="entry name" value="Kre9/Knh1-like_N"/>
</dbReference>
<dbReference type="Proteomes" id="UP000193411">
    <property type="component" value="Unassembled WGS sequence"/>
</dbReference>
<evidence type="ECO:0000256" key="2">
    <source>
        <dbReference type="SAM" id="MobiDB-lite"/>
    </source>
</evidence>
<keyword evidence="1 3" id="KW-0732">Signal</keyword>
<feature type="chain" id="PRO_5011008693" description="Yeast cell wall synthesis Kre9/Knh1-like N-terminal domain-containing protein" evidence="3">
    <location>
        <begin position="18"/>
        <end position="213"/>
    </location>
</feature>
<dbReference type="Pfam" id="PF10342">
    <property type="entry name" value="Kre9_KNH"/>
    <property type="match status" value="1"/>
</dbReference>
<evidence type="ECO:0000313" key="5">
    <source>
        <dbReference type="EMBL" id="ORZ30699.1"/>
    </source>
</evidence>
<evidence type="ECO:0000256" key="1">
    <source>
        <dbReference type="ARBA" id="ARBA00022729"/>
    </source>
</evidence>
<dbReference type="InterPro" id="IPR052982">
    <property type="entry name" value="SRP1/TIP1-like"/>
</dbReference>
<sequence length="213" mass="20937">MYSLLALLALAPALAAALQVTVNTPSTPWTAGSSVPITWTTSADGPVPSGTQGSLWLVKVNGNPDNMTPVAQIASGLNANAGQATFNVPAGIVNAADYALQWRWAGQDASTFKYSAPFAVQGGTGATSIFVTGTDTINPTATASRTGSATATTTGTTSATTTVSRSTSTVTVTATPTSSRAQATPTETAGAAAGVRAGGVAAAAVVVAGALMM</sequence>
<evidence type="ECO:0000259" key="4">
    <source>
        <dbReference type="Pfam" id="PF10342"/>
    </source>
</evidence>
<comment type="caution">
    <text evidence="5">The sequence shown here is derived from an EMBL/GenBank/DDBJ whole genome shotgun (WGS) entry which is preliminary data.</text>
</comment>
<dbReference type="OrthoDB" id="2260257at2759"/>
<organism evidence="5 6">
    <name type="scientific">Catenaria anguillulae PL171</name>
    <dbReference type="NCBI Taxonomy" id="765915"/>
    <lineage>
        <taxon>Eukaryota</taxon>
        <taxon>Fungi</taxon>
        <taxon>Fungi incertae sedis</taxon>
        <taxon>Blastocladiomycota</taxon>
        <taxon>Blastocladiomycetes</taxon>
        <taxon>Blastocladiales</taxon>
        <taxon>Catenariaceae</taxon>
        <taxon>Catenaria</taxon>
    </lineage>
</organism>
<gene>
    <name evidence="5" type="ORF">BCR44DRAFT_35154</name>
</gene>
<dbReference type="EMBL" id="MCFL01000076">
    <property type="protein sequence ID" value="ORZ30699.1"/>
    <property type="molecule type" value="Genomic_DNA"/>
</dbReference>
<name>A0A1Y2H815_9FUNG</name>
<feature type="region of interest" description="Disordered" evidence="2">
    <location>
        <begin position="139"/>
        <end position="160"/>
    </location>
</feature>
<feature type="domain" description="Yeast cell wall synthesis Kre9/Knh1-like N-terminal" evidence="4">
    <location>
        <begin position="26"/>
        <end position="120"/>
    </location>
</feature>
<reference evidence="5 6" key="1">
    <citation type="submission" date="2016-07" db="EMBL/GenBank/DDBJ databases">
        <title>Pervasive Adenine N6-methylation of Active Genes in Fungi.</title>
        <authorList>
            <consortium name="DOE Joint Genome Institute"/>
            <person name="Mondo S.J."/>
            <person name="Dannebaum R.O."/>
            <person name="Kuo R.C."/>
            <person name="Labutti K."/>
            <person name="Haridas S."/>
            <person name="Kuo A."/>
            <person name="Salamov A."/>
            <person name="Ahrendt S.R."/>
            <person name="Lipzen A."/>
            <person name="Sullivan W."/>
            <person name="Andreopoulos W.B."/>
            <person name="Clum A."/>
            <person name="Lindquist E."/>
            <person name="Daum C."/>
            <person name="Ramamoorthy G.K."/>
            <person name="Gryganskyi A."/>
            <person name="Culley D."/>
            <person name="Magnuson J.K."/>
            <person name="James T.Y."/>
            <person name="O'Malley M.A."/>
            <person name="Stajich J.E."/>
            <person name="Spatafora J.W."/>
            <person name="Visel A."/>
            <person name="Grigoriev I.V."/>
        </authorList>
    </citation>
    <scope>NUCLEOTIDE SEQUENCE [LARGE SCALE GENOMIC DNA]</scope>
    <source>
        <strain evidence="5 6">PL171</strain>
    </source>
</reference>
<feature type="signal peptide" evidence="3">
    <location>
        <begin position="1"/>
        <end position="17"/>
    </location>
</feature>
<accession>A0A1Y2H815</accession>
<evidence type="ECO:0000256" key="3">
    <source>
        <dbReference type="SAM" id="SignalP"/>
    </source>
</evidence>
<proteinExistence type="predicted"/>
<dbReference type="PANTHER" id="PTHR40633">
    <property type="entry name" value="MATRIX PROTEIN, PUTATIVE (AFU_ORTHOLOGUE AFUA_8G05410)-RELATED"/>
    <property type="match status" value="1"/>
</dbReference>
<evidence type="ECO:0000313" key="6">
    <source>
        <dbReference type="Proteomes" id="UP000193411"/>
    </source>
</evidence>
<protein>
    <recommendedName>
        <fullName evidence="4">Yeast cell wall synthesis Kre9/Knh1-like N-terminal domain-containing protein</fullName>
    </recommendedName>
</protein>
<dbReference type="AlphaFoldDB" id="A0A1Y2H815"/>
<dbReference type="PANTHER" id="PTHR40633:SF1">
    <property type="entry name" value="GPI ANCHORED SERINE-THREONINE RICH PROTEIN (AFU_ORTHOLOGUE AFUA_1G03630)"/>
    <property type="match status" value="1"/>
</dbReference>